<dbReference type="PANTHER" id="PTHR46406:SF1">
    <property type="entry name" value="NITRIC OXIDE-ASSOCIATED PROTEIN 1"/>
    <property type="match status" value="1"/>
</dbReference>
<accession>A0A7R9JSU7</accession>
<dbReference type="AlphaFoldDB" id="A0A7R9JSU7"/>
<feature type="region of interest" description="Disordered" evidence="1">
    <location>
        <begin position="306"/>
        <end position="326"/>
    </location>
</feature>
<dbReference type="GO" id="GO:0005525">
    <property type="term" value="F:GTP binding"/>
    <property type="evidence" value="ECO:0007669"/>
    <property type="project" value="InterPro"/>
</dbReference>
<dbReference type="Pfam" id="PF01926">
    <property type="entry name" value="MMR_HSR1"/>
    <property type="match status" value="1"/>
</dbReference>
<feature type="domain" description="G" evidence="2">
    <location>
        <begin position="555"/>
        <end position="605"/>
    </location>
</feature>
<gene>
    <name evidence="3" type="ORF">TGEB3V08_LOCUS2212</name>
</gene>
<proteinExistence type="predicted"/>
<organism evidence="3">
    <name type="scientific">Timema genevievae</name>
    <name type="common">Walking stick</name>
    <dbReference type="NCBI Taxonomy" id="629358"/>
    <lineage>
        <taxon>Eukaryota</taxon>
        <taxon>Metazoa</taxon>
        <taxon>Ecdysozoa</taxon>
        <taxon>Arthropoda</taxon>
        <taxon>Hexapoda</taxon>
        <taxon>Insecta</taxon>
        <taxon>Pterygota</taxon>
        <taxon>Neoptera</taxon>
        <taxon>Polyneoptera</taxon>
        <taxon>Phasmatodea</taxon>
        <taxon>Timematodea</taxon>
        <taxon>Timematoidea</taxon>
        <taxon>Timematidae</taxon>
        <taxon>Timema</taxon>
    </lineage>
</organism>
<dbReference type="InterPro" id="IPR027417">
    <property type="entry name" value="P-loop_NTPase"/>
</dbReference>
<feature type="compositionally biased region" description="Polar residues" evidence="1">
    <location>
        <begin position="342"/>
        <end position="360"/>
    </location>
</feature>
<feature type="region of interest" description="Disordered" evidence="1">
    <location>
        <begin position="342"/>
        <end position="364"/>
    </location>
</feature>
<name>A0A7R9JSU7_TIMGE</name>
<dbReference type="SUPFAM" id="SSF52540">
    <property type="entry name" value="P-loop containing nucleoside triphosphate hydrolases"/>
    <property type="match status" value="1"/>
</dbReference>
<dbReference type="EMBL" id="OE839663">
    <property type="protein sequence ID" value="CAD7588101.1"/>
    <property type="molecule type" value="Genomic_DNA"/>
</dbReference>
<sequence length="892" mass="99737">MVLPSVIQLKKDEDHFPSRHGKYDYKNAYEILDHFTSVSWWNWKKSALTYKKDTRFFTKLILKSKILLKCLRREFPDPTYKKSLEATANLKFSGVVIQKKGRVDDSRNWPAGAKDNILFGEEEETFELSKRFQLNEREIIRAEAWWTNVKIFTKEIGNISMVLVSVGRMMEVEVPPELNESFLKSNENVDHEISKDSQVHLPYATHQPAMVYPNMESTTKHSDCDIDMAEKPSMMSNLRVKYERGPLSWMADYEHFDDAQLFDVSESVQSNYGTPDKSIPVSSVPCGGCGALLHCQVRHTHGEDEINQNQEESQAEEDTIKSHTVDSDVILLNDESSYPITVTESSGEPNDDSASNTTPHTAIANIGPPKPEYSCFKTSKSSFDPGIPGYLPSELYACYSKSELRSITCTSRPVVVVGNKVDLLPADCPGYLDHVKNCVKYSLESSGIDAANIKHIALVSASTGYGVEELITKLQNLWDYKDSDDDLAHRHQPSHSQLGANWPDPVPSLLVLASTSLLSLFCTCPGFHWCSTQSSPGYSYPGLHHLAVRSGLRDVYLIGCTNVGKSTLFNALLQSDYCKVKAVDLIQRATTSPWPGTTLNLLKFPILRPEGWRLYQRTKRLLSNRSRVVEERKLRRLQTNDTNKPDNPTLIGHIGRTFLPKPPEEKADPFSVSQRASGGPMCMPGLDPHDKDFSLSRWCYDTPGTVQPDQILDLLTTEELLLTLPRTTLVPRTFSIKEGCTLFIAGLARLDYLEGSLFTVFAAGSLPITVCRITDADYLYSELLGSELLAVPSGGSARLQGWPGLSSVGLRSLLDQMLPASCEHGHQMVEVCIFANQHCYVMLLTCVDQEYVKQRSCPVQLGRLWNGRDRHEMCGDSQSIAGLERPLACGQG</sequence>
<protein>
    <recommendedName>
        <fullName evidence="2">G domain-containing protein</fullName>
    </recommendedName>
</protein>
<dbReference type="InterPro" id="IPR052807">
    <property type="entry name" value="Mito_transl_resp_regulator"/>
</dbReference>
<dbReference type="Gene3D" id="3.40.50.300">
    <property type="entry name" value="P-loop containing nucleotide triphosphate hydrolases"/>
    <property type="match status" value="1"/>
</dbReference>
<reference evidence="3" key="1">
    <citation type="submission" date="2020-11" db="EMBL/GenBank/DDBJ databases">
        <authorList>
            <person name="Tran Van P."/>
        </authorList>
    </citation>
    <scope>NUCLEOTIDE SEQUENCE</scope>
</reference>
<evidence type="ECO:0000313" key="3">
    <source>
        <dbReference type="EMBL" id="CAD7588101.1"/>
    </source>
</evidence>
<evidence type="ECO:0000259" key="2">
    <source>
        <dbReference type="Pfam" id="PF01926"/>
    </source>
</evidence>
<dbReference type="PANTHER" id="PTHR46406">
    <property type="entry name" value="NITRIC OXIDE-ASSOCIATED PROTEIN 1"/>
    <property type="match status" value="1"/>
</dbReference>
<dbReference type="InterPro" id="IPR006073">
    <property type="entry name" value="GTP-bd"/>
</dbReference>
<evidence type="ECO:0000256" key="1">
    <source>
        <dbReference type="SAM" id="MobiDB-lite"/>
    </source>
</evidence>